<reference evidence="1" key="1">
    <citation type="submission" date="2014-12" db="EMBL/GenBank/DDBJ databases">
        <title>Insight into the proteome of Arion vulgaris.</title>
        <authorList>
            <person name="Aradska J."/>
            <person name="Bulat T."/>
            <person name="Smidak R."/>
            <person name="Sarate P."/>
            <person name="Gangsoo J."/>
            <person name="Sialana F."/>
            <person name="Bilban M."/>
            <person name="Lubec G."/>
        </authorList>
    </citation>
    <scope>NUCLEOTIDE SEQUENCE</scope>
    <source>
        <tissue evidence="1">Skin</tissue>
    </source>
</reference>
<organism evidence="1">
    <name type="scientific">Arion vulgaris</name>
    <dbReference type="NCBI Taxonomy" id="1028688"/>
    <lineage>
        <taxon>Eukaryota</taxon>
        <taxon>Metazoa</taxon>
        <taxon>Spiralia</taxon>
        <taxon>Lophotrochozoa</taxon>
        <taxon>Mollusca</taxon>
        <taxon>Gastropoda</taxon>
        <taxon>Heterobranchia</taxon>
        <taxon>Euthyneura</taxon>
        <taxon>Panpulmonata</taxon>
        <taxon>Eupulmonata</taxon>
        <taxon>Stylommatophora</taxon>
        <taxon>Helicina</taxon>
        <taxon>Arionoidea</taxon>
        <taxon>Arionidae</taxon>
        <taxon>Arion</taxon>
    </lineage>
</organism>
<gene>
    <name evidence="1" type="primary">ORF32328</name>
</gene>
<proteinExistence type="predicted"/>
<name>A0A0B6YPN2_9EUPU</name>
<dbReference type="AlphaFoldDB" id="A0A0B6YPN2"/>
<protein>
    <submittedName>
        <fullName evidence="1">Uncharacterized protein</fullName>
    </submittedName>
</protein>
<feature type="non-terminal residue" evidence="1">
    <location>
        <position position="106"/>
    </location>
</feature>
<dbReference type="EMBL" id="HACG01011343">
    <property type="protein sequence ID" value="CEK58208.1"/>
    <property type="molecule type" value="Transcribed_RNA"/>
</dbReference>
<evidence type="ECO:0000313" key="1">
    <source>
        <dbReference type="EMBL" id="CEK58208.1"/>
    </source>
</evidence>
<feature type="non-terminal residue" evidence="1">
    <location>
        <position position="1"/>
    </location>
</feature>
<accession>A0A0B6YPN2</accession>
<sequence>AEVVDHGLWFSVLPRMPCDELSLSQPTQMSSSYYQQIPTSSSSPAVSSYLTSSSSMNSLMSQESLLTSLRLLTQPATFSSSPTLCSIPGLDFMGEFKVPQPPDSNP</sequence>